<keyword evidence="2" id="KW-0413">Isomerase</keyword>
<dbReference type="InterPro" id="IPR007400">
    <property type="entry name" value="PrpF-like"/>
</dbReference>
<comment type="similarity">
    <text evidence="1">Belongs to the PrpF family.</text>
</comment>
<dbReference type="Proteomes" id="UP000294739">
    <property type="component" value="Unassembled WGS sequence"/>
</dbReference>
<reference evidence="3 4" key="1">
    <citation type="submission" date="2019-03" db="EMBL/GenBank/DDBJ databases">
        <title>Draft genome sequences of novel Actinobacteria.</title>
        <authorList>
            <person name="Sahin N."/>
            <person name="Ay H."/>
            <person name="Saygin H."/>
        </authorList>
    </citation>
    <scope>NUCLEOTIDE SEQUENCE [LARGE SCALE GENOMIC DNA]</scope>
    <source>
        <strain evidence="3 4">5K138</strain>
    </source>
</reference>
<evidence type="ECO:0000313" key="4">
    <source>
        <dbReference type="Proteomes" id="UP000294739"/>
    </source>
</evidence>
<organism evidence="3 4">
    <name type="scientific">Jiangella asiatica</name>
    <dbReference type="NCBI Taxonomy" id="2530372"/>
    <lineage>
        <taxon>Bacteria</taxon>
        <taxon>Bacillati</taxon>
        <taxon>Actinomycetota</taxon>
        <taxon>Actinomycetes</taxon>
        <taxon>Jiangellales</taxon>
        <taxon>Jiangellaceae</taxon>
        <taxon>Jiangella</taxon>
    </lineage>
</organism>
<dbReference type="SUPFAM" id="SSF54506">
    <property type="entry name" value="Diaminopimelate epimerase-like"/>
    <property type="match status" value="2"/>
</dbReference>
<protein>
    <recommendedName>
        <fullName evidence="5">3-methylitaconate isomerase</fullName>
    </recommendedName>
</protein>
<name>A0A4R5DHE5_9ACTN</name>
<comment type="caution">
    <text evidence="3">The sequence shown here is derived from an EMBL/GenBank/DDBJ whole genome shotgun (WGS) entry which is preliminary data.</text>
</comment>
<evidence type="ECO:0000313" key="3">
    <source>
        <dbReference type="EMBL" id="TDE13492.1"/>
    </source>
</evidence>
<evidence type="ECO:0000256" key="2">
    <source>
        <dbReference type="ARBA" id="ARBA00023235"/>
    </source>
</evidence>
<dbReference type="GO" id="GO:0016853">
    <property type="term" value="F:isomerase activity"/>
    <property type="evidence" value="ECO:0007669"/>
    <property type="project" value="UniProtKB-KW"/>
</dbReference>
<proteinExistence type="inferred from homology"/>
<dbReference type="Gene3D" id="3.10.310.10">
    <property type="entry name" value="Diaminopimelate Epimerase, Chain A, domain 1"/>
    <property type="match status" value="2"/>
</dbReference>
<dbReference type="InParanoid" id="A0A4R5DHE5"/>
<keyword evidence="4" id="KW-1185">Reference proteome</keyword>
<dbReference type="AlphaFoldDB" id="A0A4R5DHE5"/>
<dbReference type="PANTHER" id="PTHR43709">
    <property type="entry name" value="ACONITATE ISOMERASE-RELATED"/>
    <property type="match status" value="1"/>
</dbReference>
<sequence>MTAPRESETIPAVIMRGGTSRGVFVHRRDVPAPGPRRDRLMLDLLGTADPTRIDGLGSTLSSTNKVMIVGPSDRPGLDVDYLFVQGLIDRDGVDYAGNCGNLTAAVGAFAVDEGLVEAAEPVTPVRLWNENTGRRIVAHVPVRDGRAAGDGDFTIAGVSRPGARIRNEYLDPAGSTLGALLPTGAPLDLLDVPGLGAVEVSIVDVTNPFVFVRAEDVGLAVRADDAGLVGGLTAPAAELNADPALLERLEAVRAQAAVRVGLAGTAAAARVTSANLPKIAVVAAPADYRAASGSLVAARDIDLVARMVSMGAVHHAFAMTGVMCLAVAARLPGTVPRRVAVGRGLDDVAVGHQRGVTTAEPAFDADGAVRSVTVDRTARRLMSGLAHLPVPAGTAGRTGRAAAR</sequence>
<dbReference type="Pfam" id="PF04303">
    <property type="entry name" value="PrpF"/>
    <property type="match status" value="1"/>
</dbReference>
<dbReference type="RefSeq" id="WP_131892218.1">
    <property type="nucleotide sequence ID" value="NZ_SMKZ01000005.1"/>
</dbReference>
<evidence type="ECO:0000256" key="1">
    <source>
        <dbReference type="ARBA" id="ARBA00007673"/>
    </source>
</evidence>
<dbReference type="EMBL" id="SMKZ01000005">
    <property type="protein sequence ID" value="TDE13492.1"/>
    <property type="molecule type" value="Genomic_DNA"/>
</dbReference>
<dbReference type="OrthoDB" id="9779763at2"/>
<dbReference type="PANTHER" id="PTHR43709:SF2">
    <property type="entry name" value="DUF453 DOMAIN PROTEIN (AFU_ORTHOLOGUE AFUA_6G00360)"/>
    <property type="match status" value="1"/>
</dbReference>
<evidence type="ECO:0008006" key="5">
    <source>
        <dbReference type="Google" id="ProtNLM"/>
    </source>
</evidence>
<accession>A0A4R5DHE5</accession>
<gene>
    <name evidence="3" type="ORF">E1269_05525</name>
</gene>